<evidence type="ECO:0000313" key="2">
    <source>
        <dbReference type="Proteomes" id="UP000828941"/>
    </source>
</evidence>
<keyword evidence="2" id="KW-1185">Reference proteome</keyword>
<reference evidence="1 2" key="1">
    <citation type="journal article" date="2022" name="DNA Res.">
        <title>Chromosomal-level genome assembly of the orchid tree Bauhinia variegata (Leguminosae; Cercidoideae) supports the allotetraploid origin hypothesis of Bauhinia.</title>
        <authorList>
            <person name="Zhong Y."/>
            <person name="Chen Y."/>
            <person name="Zheng D."/>
            <person name="Pang J."/>
            <person name="Liu Y."/>
            <person name="Luo S."/>
            <person name="Meng S."/>
            <person name="Qian L."/>
            <person name="Wei D."/>
            <person name="Dai S."/>
            <person name="Zhou R."/>
        </authorList>
    </citation>
    <scope>NUCLEOTIDE SEQUENCE [LARGE SCALE GENOMIC DNA]</scope>
    <source>
        <strain evidence="1">BV-YZ2020</strain>
    </source>
</reference>
<organism evidence="1 2">
    <name type="scientific">Bauhinia variegata</name>
    <name type="common">Purple orchid tree</name>
    <name type="synonym">Phanera variegata</name>
    <dbReference type="NCBI Taxonomy" id="167791"/>
    <lineage>
        <taxon>Eukaryota</taxon>
        <taxon>Viridiplantae</taxon>
        <taxon>Streptophyta</taxon>
        <taxon>Embryophyta</taxon>
        <taxon>Tracheophyta</taxon>
        <taxon>Spermatophyta</taxon>
        <taxon>Magnoliopsida</taxon>
        <taxon>eudicotyledons</taxon>
        <taxon>Gunneridae</taxon>
        <taxon>Pentapetalae</taxon>
        <taxon>rosids</taxon>
        <taxon>fabids</taxon>
        <taxon>Fabales</taxon>
        <taxon>Fabaceae</taxon>
        <taxon>Cercidoideae</taxon>
        <taxon>Cercideae</taxon>
        <taxon>Bauhiniinae</taxon>
        <taxon>Bauhinia</taxon>
    </lineage>
</organism>
<accession>A0ACB9LFH7</accession>
<gene>
    <name evidence="1" type="ORF">L6164_031300</name>
</gene>
<name>A0ACB9LFH7_BAUVA</name>
<comment type="caution">
    <text evidence="1">The sequence shown here is derived from an EMBL/GenBank/DDBJ whole genome shotgun (WGS) entry which is preliminary data.</text>
</comment>
<dbReference type="Proteomes" id="UP000828941">
    <property type="component" value="Chromosome 12"/>
</dbReference>
<dbReference type="EMBL" id="CM039437">
    <property type="protein sequence ID" value="KAI4308202.1"/>
    <property type="molecule type" value="Genomic_DNA"/>
</dbReference>
<proteinExistence type="predicted"/>
<evidence type="ECO:0000313" key="1">
    <source>
        <dbReference type="EMBL" id="KAI4308202.1"/>
    </source>
</evidence>
<protein>
    <submittedName>
        <fullName evidence="1">Uncharacterized protein</fullName>
    </submittedName>
</protein>
<sequence>MASSDIMLLKELAIAILIFVISHIFFRSLLKTHDHRKLPPGPRGWPILGALPLLGPMPHVTLAKWAKNYGPVMCLKMGVHNMVVASTPDAARAFLKTLDVNFSNRPSHAGPTHMAYDSQDMVFSDYGPKWNLLRKLSNLHMLGGKALDDWSEVRAAELGHMLRSMFDSSRKGEAVVVPELLSHAIVNMIGQVILRRRVFETHGSESNEFKDMVVEHMTVAGYFNIGDFIPFLSWLDLQGIERRMKRVNKKFDLLLIRMIEEHQALNHERKGKPDFLDVLMAQQENADGERLTITNIKALLLDLFTAGTDTSSSIIEWALSEMLKNPSIMKRAHEEMDQVKTVPLSARISPRLSPTSYPS</sequence>